<protein>
    <submittedName>
        <fullName evidence="1">Uncharacterized protein</fullName>
    </submittedName>
</protein>
<dbReference type="EMBL" id="CAMGYJ010000002">
    <property type="protein sequence ID" value="CAI0377120.1"/>
    <property type="molecule type" value="Genomic_DNA"/>
</dbReference>
<sequence>MFCKWKVRYGVLEGNLRMSIVSVLTSLSLRTDHDLIVGSL</sequence>
<organism evidence="1 2">
    <name type="scientific">Linum tenue</name>
    <dbReference type="NCBI Taxonomy" id="586396"/>
    <lineage>
        <taxon>Eukaryota</taxon>
        <taxon>Viridiplantae</taxon>
        <taxon>Streptophyta</taxon>
        <taxon>Embryophyta</taxon>
        <taxon>Tracheophyta</taxon>
        <taxon>Spermatophyta</taxon>
        <taxon>Magnoliopsida</taxon>
        <taxon>eudicotyledons</taxon>
        <taxon>Gunneridae</taxon>
        <taxon>Pentapetalae</taxon>
        <taxon>rosids</taxon>
        <taxon>fabids</taxon>
        <taxon>Malpighiales</taxon>
        <taxon>Linaceae</taxon>
        <taxon>Linum</taxon>
    </lineage>
</organism>
<keyword evidence="2" id="KW-1185">Reference proteome</keyword>
<dbReference type="AlphaFoldDB" id="A0AAV0GYE5"/>
<evidence type="ECO:0000313" key="2">
    <source>
        <dbReference type="Proteomes" id="UP001154282"/>
    </source>
</evidence>
<comment type="caution">
    <text evidence="1">The sequence shown here is derived from an EMBL/GenBank/DDBJ whole genome shotgun (WGS) entry which is preliminary data.</text>
</comment>
<evidence type="ECO:0000313" key="1">
    <source>
        <dbReference type="EMBL" id="CAI0377120.1"/>
    </source>
</evidence>
<name>A0AAV0GYE5_9ROSI</name>
<dbReference type="Proteomes" id="UP001154282">
    <property type="component" value="Unassembled WGS sequence"/>
</dbReference>
<gene>
    <name evidence="1" type="ORF">LITE_LOCUS1338</name>
</gene>
<proteinExistence type="predicted"/>
<reference evidence="1" key="1">
    <citation type="submission" date="2022-08" db="EMBL/GenBank/DDBJ databases">
        <authorList>
            <person name="Gutierrez-Valencia J."/>
        </authorList>
    </citation>
    <scope>NUCLEOTIDE SEQUENCE</scope>
</reference>
<accession>A0AAV0GYE5</accession>